<organism evidence="1 2">
    <name type="scientific">Candidatus Kaiserbacteria bacterium RIFCSPHIGHO2_01_FULL_55_17</name>
    <dbReference type="NCBI Taxonomy" id="1798484"/>
    <lineage>
        <taxon>Bacteria</taxon>
        <taxon>Candidatus Kaiseribacteriota</taxon>
    </lineage>
</organism>
<reference evidence="1 2" key="1">
    <citation type="journal article" date="2016" name="Nat. Commun.">
        <title>Thousands of microbial genomes shed light on interconnected biogeochemical processes in an aquifer system.</title>
        <authorList>
            <person name="Anantharaman K."/>
            <person name="Brown C.T."/>
            <person name="Hug L.A."/>
            <person name="Sharon I."/>
            <person name="Castelle C.J."/>
            <person name="Probst A.J."/>
            <person name="Thomas B.C."/>
            <person name="Singh A."/>
            <person name="Wilkins M.J."/>
            <person name="Karaoz U."/>
            <person name="Brodie E.L."/>
            <person name="Williams K.H."/>
            <person name="Hubbard S.S."/>
            <person name="Banfield J.F."/>
        </authorList>
    </citation>
    <scope>NUCLEOTIDE SEQUENCE [LARGE SCALE GENOMIC DNA]</scope>
</reference>
<dbReference type="AlphaFoldDB" id="A0A1F6D9K4"/>
<dbReference type="EMBL" id="MFKX01000007">
    <property type="protein sequence ID" value="OGG58020.1"/>
    <property type="molecule type" value="Genomic_DNA"/>
</dbReference>
<proteinExistence type="predicted"/>
<gene>
    <name evidence="1" type="ORF">A2853_00810</name>
</gene>
<accession>A0A1F6D9K4</accession>
<sequence length="107" mass="12416">MRRCFACITFQDIQTKTLRSEGFCLVHFVLSKRLEALGWQRNNFSLASASNWRESHGQETAAQRFEEVQGKEETRFNGLMEAADSHERRQACQEQMGLVRTSAQFVR</sequence>
<evidence type="ECO:0000313" key="1">
    <source>
        <dbReference type="EMBL" id="OGG58020.1"/>
    </source>
</evidence>
<dbReference type="Proteomes" id="UP000177958">
    <property type="component" value="Unassembled WGS sequence"/>
</dbReference>
<name>A0A1F6D9K4_9BACT</name>
<evidence type="ECO:0000313" key="2">
    <source>
        <dbReference type="Proteomes" id="UP000177958"/>
    </source>
</evidence>
<protein>
    <submittedName>
        <fullName evidence="1">Uncharacterized protein</fullName>
    </submittedName>
</protein>
<comment type="caution">
    <text evidence="1">The sequence shown here is derived from an EMBL/GenBank/DDBJ whole genome shotgun (WGS) entry which is preliminary data.</text>
</comment>